<comment type="subunit">
    <text evidence="8">Component of the accessory SecA2/SecY2 protein translocase complex required to export cell wall proteins. May form heterotrimers with SecE and SecG subunits.</text>
</comment>
<evidence type="ECO:0000256" key="3">
    <source>
        <dbReference type="ARBA" id="ARBA00022692"/>
    </source>
</evidence>
<keyword evidence="3 8" id="KW-0812">Transmembrane</keyword>
<dbReference type="NCBIfam" id="TIGR02920">
    <property type="entry name" value="acc_sec_Y2"/>
    <property type="match status" value="1"/>
</dbReference>
<dbReference type="Pfam" id="PF00344">
    <property type="entry name" value="SecY"/>
    <property type="match status" value="1"/>
</dbReference>
<keyword evidence="7 8" id="KW-0472">Membrane</keyword>
<dbReference type="PIRSF" id="PIRSF004557">
    <property type="entry name" value="SecY"/>
    <property type="match status" value="1"/>
</dbReference>
<comment type="similarity">
    <text evidence="8">Belongs to the SecY/SEC61-alpha family. SecY2 subfamily.</text>
</comment>
<feature type="transmembrane region" description="Helical" evidence="8">
    <location>
        <begin position="154"/>
        <end position="172"/>
    </location>
</feature>
<dbReference type="AlphaFoldDB" id="A0A380FVN9"/>
<evidence type="ECO:0000256" key="2">
    <source>
        <dbReference type="ARBA" id="ARBA00022475"/>
    </source>
</evidence>
<feature type="transmembrane region" description="Helical" evidence="8">
    <location>
        <begin position="278"/>
        <end position="297"/>
    </location>
</feature>
<dbReference type="OrthoDB" id="2055747at2"/>
<organism evidence="10 11">
    <name type="scientific">Staphylococcus petrasii</name>
    <dbReference type="NCBI Taxonomy" id="1276936"/>
    <lineage>
        <taxon>Bacteria</taxon>
        <taxon>Bacillati</taxon>
        <taxon>Bacillota</taxon>
        <taxon>Bacilli</taxon>
        <taxon>Bacillales</taxon>
        <taxon>Staphylococcaceae</taxon>
        <taxon>Staphylococcus</taxon>
    </lineage>
</organism>
<evidence type="ECO:0000256" key="9">
    <source>
        <dbReference type="NCBIfam" id="TIGR02920"/>
    </source>
</evidence>
<dbReference type="GO" id="GO:0065002">
    <property type="term" value="P:intracellular protein transmembrane transport"/>
    <property type="evidence" value="ECO:0007669"/>
    <property type="project" value="UniProtKB-UniRule"/>
</dbReference>
<dbReference type="InterPro" id="IPR014269">
    <property type="entry name" value="SecY2"/>
</dbReference>
<feature type="transmembrane region" description="Helical" evidence="8">
    <location>
        <begin position="14"/>
        <end position="38"/>
    </location>
</feature>
<comment type="subcellular location">
    <subcellularLocation>
        <location evidence="8">Cell membrane</location>
        <topology evidence="8">Multi-pass membrane protein</topology>
    </subcellularLocation>
</comment>
<feature type="transmembrane region" description="Helical" evidence="8">
    <location>
        <begin position="362"/>
        <end position="388"/>
    </location>
</feature>
<feature type="transmembrane region" description="Helical" evidence="8">
    <location>
        <begin position="238"/>
        <end position="258"/>
    </location>
</feature>
<evidence type="ECO:0000256" key="5">
    <source>
        <dbReference type="ARBA" id="ARBA00022989"/>
    </source>
</evidence>
<evidence type="ECO:0000256" key="4">
    <source>
        <dbReference type="ARBA" id="ARBA00022927"/>
    </source>
</evidence>
<feature type="transmembrane region" description="Helical" evidence="8">
    <location>
        <begin position="128"/>
        <end position="147"/>
    </location>
</feature>
<dbReference type="HAMAP" id="MF_01466">
    <property type="entry name" value="SecY2"/>
    <property type="match status" value="1"/>
</dbReference>
<keyword evidence="6 8" id="KW-0811">Translocation</keyword>
<dbReference type="EMBL" id="UHDO01000001">
    <property type="protein sequence ID" value="SUM42785.1"/>
    <property type="molecule type" value="Genomic_DNA"/>
</dbReference>
<keyword evidence="4 8" id="KW-0653">Protein transport</keyword>
<dbReference type="Proteomes" id="UP000254047">
    <property type="component" value="Unassembled WGS sequence"/>
</dbReference>
<dbReference type="NCBIfam" id="NF009082">
    <property type="entry name" value="PRK12417.1"/>
    <property type="match status" value="1"/>
</dbReference>
<dbReference type="InterPro" id="IPR023201">
    <property type="entry name" value="SecY_dom_sf"/>
</dbReference>
<name>A0A380FVN9_9STAP</name>
<dbReference type="PRINTS" id="PR00303">
    <property type="entry name" value="SECYTRNLCASE"/>
</dbReference>
<evidence type="ECO:0000313" key="11">
    <source>
        <dbReference type="Proteomes" id="UP000254047"/>
    </source>
</evidence>
<feature type="transmembrane region" description="Helical" evidence="8">
    <location>
        <begin position="102"/>
        <end position="122"/>
    </location>
</feature>
<evidence type="ECO:0000256" key="1">
    <source>
        <dbReference type="ARBA" id="ARBA00022448"/>
    </source>
</evidence>
<reference evidence="10 11" key="1">
    <citation type="submission" date="2018-06" db="EMBL/GenBank/DDBJ databases">
        <authorList>
            <consortium name="Pathogen Informatics"/>
            <person name="Doyle S."/>
        </authorList>
    </citation>
    <scope>NUCLEOTIDE SEQUENCE [LARGE SCALE GENOMIC DNA]</scope>
    <source>
        <strain evidence="10 11">NCTC13830</strain>
    </source>
</reference>
<dbReference type="InterPro" id="IPR002208">
    <property type="entry name" value="SecY/SEC61-alpha"/>
</dbReference>
<evidence type="ECO:0000256" key="6">
    <source>
        <dbReference type="ARBA" id="ARBA00023010"/>
    </source>
</evidence>
<accession>A0A380FVN9</accession>
<keyword evidence="1 8" id="KW-0813">Transport</keyword>
<evidence type="ECO:0000256" key="7">
    <source>
        <dbReference type="ARBA" id="ARBA00023136"/>
    </source>
</evidence>
<dbReference type="SUPFAM" id="SSF103491">
    <property type="entry name" value="Preprotein translocase SecY subunit"/>
    <property type="match status" value="1"/>
</dbReference>
<evidence type="ECO:0000256" key="8">
    <source>
        <dbReference type="HAMAP-Rule" id="MF_01466"/>
    </source>
</evidence>
<sequence>MFKEQEYKVLYKRIVFTCFILVIYILGSNISIIGARGIRDTEDTFFKLAMSNVGGDLTTLNIFSLGLGPWLTSLVIIMLLNYRDIDKVTKQTRSEKHYKERILTLLFAAFQSYYVINTYIHNHFIKDTNIILLMLVLITGTMFLVWLADQNITYGIAGPMPIVLMSLIKSLFNNQHFMKLNISAVLLILIIVTLVIALFLLLFIELSEYRLNYKDIMNNSTEKTPTYLAWKLNPAGSISIMISLSAFVLLNNLINLVASLFGAKLNLNFFSFAHPLGITFYFILQIILSYLLSRFLINTKKKAKEFLKNGNYFDSVNPGKETERYLNKKARRVCWTGAVIVALILAIPMYSTLFAPNMSKEIYFSVQLIILVYISINIGETIRTYLYFDRYKQILNKYW</sequence>
<protein>
    <recommendedName>
        <fullName evidence="8 9">Accessory Sec system protein translocase subunit SecY2</fullName>
    </recommendedName>
</protein>
<dbReference type="GO" id="GO:0006605">
    <property type="term" value="P:protein targeting"/>
    <property type="evidence" value="ECO:0007669"/>
    <property type="project" value="UniProtKB-UniRule"/>
</dbReference>
<gene>
    <name evidence="10" type="primary">secY_1</name>
    <name evidence="8" type="synonym">secY2</name>
    <name evidence="10" type="ORF">NCTC13830_00307</name>
</gene>
<keyword evidence="5 8" id="KW-1133">Transmembrane helix</keyword>
<feature type="transmembrane region" description="Helical" evidence="8">
    <location>
        <begin position="333"/>
        <end position="350"/>
    </location>
</feature>
<keyword evidence="2 8" id="KW-1003">Cell membrane</keyword>
<comment type="function">
    <text evidence="8">Part of the accessory SecA2/SecY2 system specifically required for export of possible cell wall proteins. The central subunit of a protein translocation channel.</text>
</comment>
<dbReference type="Gene3D" id="1.10.3370.10">
    <property type="entry name" value="SecY subunit domain"/>
    <property type="match status" value="1"/>
</dbReference>
<dbReference type="RefSeq" id="WP_103297603.1">
    <property type="nucleotide sequence ID" value="NZ_PPQT01000027.1"/>
</dbReference>
<dbReference type="PANTHER" id="PTHR10906">
    <property type="entry name" value="SECY/SEC61-ALPHA FAMILY MEMBER"/>
    <property type="match status" value="1"/>
</dbReference>
<feature type="transmembrane region" description="Helical" evidence="8">
    <location>
        <begin position="58"/>
        <end position="82"/>
    </location>
</feature>
<proteinExistence type="inferred from homology"/>
<dbReference type="GO" id="GO:0005886">
    <property type="term" value="C:plasma membrane"/>
    <property type="evidence" value="ECO:0007669"/>
    <property type="project" value="UniProtKB-SubCell"/>
</dbReference>
<evidence type="ECO:0000313" key="10">
    <source>
        <dbReference type="EMBL" id="SUM42785.1"/>
    </source>
</evidence>
<feature type="transmembrane region" description="Helical" evidence="8">
    <location>
        <begin position="184"/>
        <end position="204"/>
    </location>
</feature>